<evidence type="ECO:0000256" key="3">
    <source>
        <dbReference type="ARBA" id="ARBA00022771"/>
    </source>
</evidence>
<evidence type="ECO:0000313" key="7">
    <source>
        <dbReference type="Proteomes" id="UP000789901"/>
    </source>
</evidence>
<comment type="caution">
    <text evidence="6">The sequence shown here is derived from an EMBL/GenBank/DDBJ whole genome shotgun (WGS) entry which is preliminary data.</text>
</comment>
<keyword evidence="7" id="KW-1185">Reference proteome</keyword>
<proteinExistence type="predicted"/>
<dbReference type="Proteomes" id="UP000789901">
    <property type="component" value="Unassembled WGS sequence"/>
</dbReference>
<keyword evidence="4" id="KW-0862">Zinc</keyword>
<keyword evidence="2" id="KW-0479">Metal-binding</keyword>
<accession>A0ABM8W4Z0</accession>
<evidence type="ECO:0000256" key="1">
    <source>
        <dbReference type="ARBA" id="ARBA00004123"/>
    </source>
</evidence>
<evidence type="ECO:0000256" key="2">
    <source>
        <dbReference type="ARBA" id="ARBA00022723"/>
    </source>
</evidence>
<keyword evidence="5" id="KW-0539">Nucleus</keyword>
<dbReference type="SUPFAM" id="SSF53098">
    <property type="entry name" value="Ribonuclease H-like"/>
    <property type="match status" value="1"/>
</dbReference>
<feature type="non-terminal residue" evidence="6">
    <location>
        <position position="1"/>
    </location>
</feature>
<dbReference type="InterPro" id="IPR012337">
    <property type="entry name" value="RNaseH-like_sf"/>
</dbReference>
<comment type="subcellular location">
    <subcellularLocation>
        <location evidence="1">Nucleus</location>
    </subcellularLocation>
</comment>
<reference evidence="6 7" key="1">
    <citation type="submission" date="2021-06" db="EMBL/GenBank/DDBJ databases">
        <authorList>
            <person name="Kallberg Y."/>
            <person name="Tangrot J."/>
            <person name="Rosling A."/>
        </authorList>
    </citation>
    <scope>NUCLEOTIDE SEQUENCE [LARGE SCALE GENOMIC DNA]</scope>
    <source>
        <strain evidence="6 7">120-4 pot B 10/14</strain>
    </source>
</reference>
<dbReference type="InterPro" id="IPR052035">
    <property type="entry name" value="ZnF_BED_domain_contain"/>
</dbReference>
<keyword evidence="3" id="KW-0863">Zinc-finger</keyword>
<dbReference type="PANTHER" id="PTHR46481:SF10">
    <property type="entry name" value="ZINC FINGER BED DOMAIN-CONTAINING PROTEIN 39"/>
    <property type="match status" value="1"/>
</dbReference>
<name>A0ABM8W4Z0_GIGMA</name>
<dbReference type="EMBL" id="CAJVQB010001212">
    <property type="protein sequence ID" value="CAG8526270.1"/>
    <property type="molecule type" value="Genomic_DNA"/>
</dbReference>
<organism evidence="6 7">
    <name type="scientific">Gigaspora margarita</name>
    <dbReference type="NCBI Taxonomy" id="4874"/>
    <lineage>
        <taxon>Eukaryota</taxon>
        <taxon>Fungi</taxon>
        <taxon>Fungi incertae sedis</taxon>
        <taxon>Mucoromycota</taxon>
        <taxon>Glomeromycotina</taxon>
        <taxon>Glomeromycetes</taxon>
        <taxon>Diversisporales</taxon>
        <taxon>Gigasporaceae</taxon>
        <taxon>Gigaspora</taxon>
    </lineage>
</organism>
<protein>
    <submittedName>
        <fullName evidence="6">27760_t:CDS:1</fullName>
    </submittedName>
</protein>
<sequence length="402" mass="47591">NKSFQTMIKRLNNIAKIPSANTISNKIIKTFNYEQANLQKKLQEIPSKISLTLDTWTSRSQKSFIGITGHWISNEWKLQQCTIEFCHFEEEKYFNENLEFSSTNQRVYCLAHIINLAVQEILKTLYNNNFEENNEYEEYSDDNEEINTLGALGKLKKLVIKIRKSPQKRERLSRQCFILQIKKLELIDDVKTRWNSTYDMIERALNLQQALNDLVLTDKSLIKYSLTNNEWNKLEQIKKLLKCFKDATLEISASSYPTLSCTIPIYNYLLDLIENFLKEDSYSNDIINAINKAKLKLQKYYPTTNGLAYIISIKYFKDRDFDDETIEIYQQQIINLWKTKYMPIQSQNNNQTTNKSSGLMAYIIKKRKHNELDELIKYLKEPPSNCDIDILTFWKQEWLEIF</sequence>
<dbReference type="PANTHER" id="PTHR46481">
    <property type="entry name" value="ZINC FINGER BED DOMAIN-CONTAINING PROTEIN 4"/>
    <property type="match status" value="1"/>
</dbReference>
<evidence type="ECO:0000313" key="6">
    <source>
        <dbReference type="EMBL" id="CAG8526270.1"/>
    </source>
</evidence>
<gene>
    <name evidence="6" type="ORF">GMARGA_LOCUS3404</name>
</gene>
<evidence type="ECO:0000256" key="5">
    <source>
        <dbReference type="ARBA" id="ARBA00023242"/>
    </source>
</evidence>
<evidence type="ECO:0000256" key="4">
    <source>
        <dbReference type="ARBA" id="ARBA00022833"/>
    </source>
</evidence>